<dbReference type="EMBL" id="BKCJ010008788">
    <property type="protein sequence ID" value="GEU83965.1"/>
    <property type="molecule type" value="Genomic_DNA"/>
</dbReference>
<protein>
    <submittedName>
        <fullName evidence="3">Uncharacterized protein</fullName>
    </submittedName>
</protein>
<organism evidence="3">
    <name type="scientific">Tanacetum cinerariifolium</name>
    <name type="common">Dalmatian daisy</name>
    <name type="synonym">Chrysanthemum cinerariifolium</name>
    <dbReference type="NCBI Taxonomy" id="118510"/>
    <lineage>
        <taxon>Eukaryota</taxon>
        <taxon>Viridiplantae</taxon>
        <taxon>Streptophyta</taxon>
        <taxon>Embryophyta</taxon>
        <taxon>Tracheophyta</taxon>
        <taxon>Spermatophyta</taxon>
        <taxon>Magnoliopsida</taxon>
        <taxon>eudicotyledons</taxon>
        <taxon>Gunneridae</taxon>
        <taxon>Pentapetalae</taxon>
        <taxon>asterids</taxon>
        <taxon>campanulids</taxon>
        <taxon>Asterales</taxon>
        <taxon>Asteraceae</taxon>
        <taxon>Asteroideae</taxon>
        <taxon>Anthemideae</taxon>
        <taxon>Anthemidinae</taxon>
        <taxon>Tanacetum</taxon>
    </lineage>
</organism>
<reference evidence="3" key="1">
    <citation type="journal article" date="2019" name="Sci. Rep.">
        <title>Draft genome of Tanacetum cinerariifolium, the natural source of mosquito coil.</title>
        <authorList>
            <person name="Yamashiro T."/>
            <person name="Shiraishi A."/>
            <person name="Satake H."/>
            <person name="Nakayama K."/>
        </authorList>
    </citation>
    <scope>NUCLEOTIDE SEQUENCE</scope>
</reference>
<evidence type="ECO:0000256" key="2">
    <source>
        <dbReference type="SAM" id="MobiDB-lite"/>
    </source>
</evidence>
<name>A0A6L2NH29_TANCI</name>
<sequence length="272" mass="31311">MMIQKGVCSNLGDDTDVKKEKQAKENCLIQVRILHTLLEDIVKEDLTNTCFSSGFQHAFSSIFGEDIEYFAPRLFFNMDKLENQLNKEEFNEEIAMVVFSGTKSEKHDDNSQSENDTNVEDGKINPSTSNVSFESSLENSDVPSKKMPNKSILLKLFVNLDNEIKKLGHFNIDLNIDKHETVFHADRVRIKRVFIHESMERKVDKTSKKNKILQNKIDQLLEANIANDVRNLVMRSCVKIKNKEEIERFSNESKDSDKFCNDVVAVKEKLSK</sequence>
<keyword evidence="1" id="KW-0175">Coiled coil</keyword>
<evidence type="ECO:0000256" key="1">
    <source>
        <dbReference type="SAM" id="Coils"/>
    </source>
</evidence>
<proteinExistence type="predicted"/>
<feature type="region of interest" description="Disordered" evidence="2">
    <location>
        <begin position="103"/>
        <end position="145"/>
    </location>
</feature>
<accession>A0A6L2NH29</accession>
<gene>
    <name evidence="3" type="ORF">Tci_055943</name>
</gene>
<feature type="compositionally biased region" description="Polar residues" evidence="2">
    <location>
        <begin position="125"/>
        <end position="142"/>
    </location>
</feature>
<comment type="caution">
    <text evidence="3">The sequence shown here is derived from an EMBL/GenBank/DDBJ whole genome shotgun (WGS) entry which is preliminary data.</text>
</comment>
<evidence type="ECO:0000313" key="3">
    <source>
        <dbReference type="EMBL" id="GEU83965.1"/>
    </source>
</evidence>
<feature type="coiled-coil region" evidence="1">
    <location>
        <begin position="196"/>
        <end position="223"/>
    </location>
</feature>
<dbReference type="AlphaFoldDB" id="A0A6L2NH29"/>